<accession>A0A1H3CMU6</accession>
<feature type="domain" description="FlgD Tudor-like" evidence="7">
    <location>
        <begin position="95"/>
        <end position="233"/>
    </location>
</feature>
<feature type="domain" description="FlgD/Vpr Ig-like" evidence="6">
    <location>
        <begin position="116"/>
        <end position="189"/>
    </location>
</feature>
<dbReference type="Gene3D" id="2.30.30.910">
    <property type="match status" value="1"/>
</dbReference>
<dbReference type="RefSeq" id="WP_091332321.1">
    <property type="nucleotide sequence ID" value="NZ_FNOW01000006.1"/>
</dbReference>
<evidence type="ECO:0000256" key="5">
    <source>
        <dbReference type="RuleBase" id="RU362076"/>
    </source>
</evidence>
<name>A0A1H3CMU6_ALLWA</name>
<comment type="function">
    <text evidence="4 5">Required for flagellar hook formation. May act as a scaffolding protein.</text>
</comment>
<dbReference type="GO" id="GO:0044781">
    <property type="term" value="P:bacterial-type flagellum organization"/>
    <property type="evidence" value="ECO:0007669"/>
    <property type="project" value="UniProtKB-UniRule"/>
</dbReference>
<dbReference type="Pfam" id="PF13860">
    <property type="entry name" value="FlgD_ig"/>
    <property type="match status" value="1"/>
</dbReference>
<dbReference type="AlphaFoldDB" id="A0A1H3CMU6"/>
<evidence type="ECO:0000256" key="4">
    <source>
        <dbReference type="ARBA" id="ARBA00024746"/>
    </source>
</evidence>
<dbReference type="InterPro" id="IPR005648">
    <property type="entry name" value="FlgD"/>
</dbReference>
<protein>
    <recommendedName>
        <fullName evidence="2 5">Basal-body rod modification protein FlgD</fullName>
    </recommendedName>
</protein>
<comment type="similarity">
    <text evidence="1 5">Belongs to the FlgD family.</text>
</comment>
<reference evidence="9" key="1">
    <citation type="submission" date="2016-10" db="EMBL/GenBank/DDBJ databases">
        <authorList>
            <person name="Varghese N."/>
            <person name="Submissions S."/>
        </authorList>
    </citation>
    <scope>NUCLEOTIDE SEQUENCE [LARGE SCALE GENOMIC DNA]</scope>
    <source>
        <strain evidence="9">DSM 173</strain>
    </source>
</reference>
<dbReference type="InterPro" id="IPR025963">
    <property type="entry name" value="FLgD_Tudor"/>
</dbReference>
<keyword evidence="8" id="KW-0282">Flagellum</keyword>
<dbReference type="EMBL" id="FNOW01000006">
    <property type="protein sequence ID" value="SDX55426.1"/>
    <property type="molecule type" value="Genomic_DNA"/>
</dbReference>
<dbReference type="Gene3D" id="2.60.40.4070">
    <property type="match status" value="1"/>
</dbReference>
<dbReference type="InterPro" id="IPR025965">
    <property type="entry name" value="FlgD/Vpr_Ig-like"/>
</dbReference>
<dbReference type="STRING" id="61595.SAMN05421644_10672"/>
<evidence type="ECO:0000313" key="9">
    <source>
        <dbReference type="Proteomes" id="UP000198672"/>
    </source>
</evidence>
<evidence type="ECO:0000313" key="8">
    <source>
        <dbReference type="EMBL" id="SDX55426.1"/>
    </source>
</evidence>
<keyword evidence="8" id="KW-0969">Cilium</keyword>
<evidence type="ECO:0000256" key="2">
    <source>
        <dbReference type="ARBA" id="ARBA00016013"/>
    </source>
</evidence>
<dbReference type="Pfam" id="PF03963">
    <property type="entry name" value="FlgD"/>
    <property type="match status" value="1"/>
</dbReference>
<evidence type="ECO:0000259" key="6">
    <source>
        <dbReference type="Pfam" id="PF13860"/>
    </source>
</evidence>
<keyword evidence="3 5" id="KW-1005">Bacterial flagellum biogenesis</keyword>
<organism evidence="8 9">
    <name type="scientific">Allochromatium warmingii</name>
    <name type="common">Chromatium warmingii</name>
    <dbReference type="NCBI Taxonomy" id="61595"/>
    <lineage>
        <taxon>Bacteria</taxon>
        <taxon>Pseudomonadati</taxon>
        <taxon>Pseudomonadota</taxon>
        <taxon>Gammaproteobacteria</taxon>
        <taxon>Chromatiales</taxon>
        <taxon>Chromatiaceae</taxon>
        <taxon>Allochromatium</taxon>
    </lineage>
</organism>
<proteinExistence type="inferred from homology"/>
<evidence type="ECO:0000256" key="1">
    <source>
        <dbReference type="ARBA" id="ARBA00010577"/>
    </source>
</evidence>
<keyword evidence="8" id="KW-0966">Cell projection</keyword>
<gene>
    <name evidence="8" type="ORF">SAMN05421644_10672</name>
</gene>
<dbReference type="OrthoDB" id="9785233at2"/>
<dbReference type="Proteomes" id="UP000198672">
    <property type="component" value="Unassembled WGS sequence"/>
</dbReference>
<evidence type="ECO:0000256" key="3">
    <source>
        <dbReference type="ARBA" id="ARBA00022795"/>
    </source>
</evidence>
<keyword evidence="9" id="KW-1185">Reference proteome</keyword>
<sequence>MADINSDYLKQYGLSGYGTAAESTTMASESSKGKTDLDQSDFMKLMITQLTTQDPTNPVSNEDYIAQMAQFSTLTGIQELSQSFASLSQTLLQGQTLTAATLVGKEVLVPSSTAELSAEGQAIRGAVELTSSANHARVDIYSNSGALVDTLELGALSAGLQEFEWDGVLANGTAAPAGSYEFRITAQSSGAEDESSAALTPLLTGQVRSVSTDAAGLMLEVQGMGRVSFDSVKQVR</sequence>
<dbReference type="Pfam" id="PF13861">
    <property type="entry name" value="FLgD_tudor"/>
    <property type="match status" value="1"/>
</dbReference>
<evidence type="ECO:0000259" key="7">
    <source>
        <dbReference type="Pfam" id="PF13861"/>
    </source>
</evidence>